<dbReference type="Proteomes" id="UP000509460">
    <property type="component" value="Chromosome"/>
</dbReference>
<accession>A0AAI8R9P2</accession>
<proteinExistence type="predicted"/>
<dbReference type="RefSeq" id="WP_062805981.1">
    <property type="nucleotide sequence ID" value="NZ_AP019810.1"/>
</dbReference>
<sequence>MNKQGLIEKLESLSIVKSGESTYDEGFYDGVYASIESAKQLDEPQKPVVPKFVAEWLEKMRKQLVSYHFESGARFMMFIGIDYHQRRGLLTLNEKVRRWLEKDGNEVKLSNAIDYGYEVEQEPLYYVYFPEITASAGIGEAYLMKTRNGVELADNNDFDDMKFTEQEIKTIDERYWAFAVPVEEVMEG</sequence>
<reference evidence="1 2" key="1">
    <citation type="submission" date="2019-07" db="EMBL/GenBank/DDBJ databases">
        <title>antibiotic susceptibility of plant-derived lactic acid bacteria.</title>
        <authorList>
            <person name="Sugiyama M."/>
            <person name="Noda M."/>
        </authorList>
    </citation>
    <scope>NUCLEOTIDE SEQUENCE [LARGE SCALE GENOMIC DNA]</scope>
    <source>
        <strain evidence="1 2">15-1A</strain>
    </source>
</reference>
<organism evidence="1 2">
    <name type="scientific">Enterococcus mundtii</name>
    <dbReference type="NCBI Taxonomy" id="53346"/>
    <lineage>
        <taxon>Bacteria</taxon>
        <taxon>Bacillati</taxon>
        <taxon>Bacillota</taxon>
        <taxon>Bacilli</taxon>
        <taxon>Lactobacillales</taxon>
        <taxon>Enterococcaceae</taxon>
        <taxon>Enterococcus</taxon>
    </lineage>
</organism>
<name>A0AAI8R9P2_ENTMU</name>
<evidence type="ECO:0000313" key="2">
    <source>
        <dbReference type="Proteomes" id="UP000509460"/>
    </source>
</evidence>
<dbReference type="REBASE" id="404358">
    <property type="entry name" value="Emu151AORF1782P"/>
</dbReference>
<dbReference type="EMBL" id="AP019810">
    <property type="protein sequence ID" value="BBM14975.1"/>
    <property type="molecule type" value="Genomic_DNA"/>
</dbReference>
<gene>
    <name evidence="1" type="ORF">EM151A_1783</name>
</gene>
<evidence type="ECO:0008006" key="3">
    <source>
        <dbReference type="Google" id="ProtNLM"/>
    </source>
</evidence>
<dbReference type="Pfam" id="PF07852">
    <property type="entry name" value="DUF1642"/>
    <property type="match status" value="1"/>
</dbReference>
<evidence type="ECO:0000313" key="1">
    <source>
        <dbReference type="EMBL" id="BBM14975.1"/>
    </source>
</evidence>
<dbReference type="AlphaFoldDB" id="A0AAI8R9P2"/>
<dbReference type="InterPro" id="IPR012865">
    <property type="entry name" value="DUF1642"/>
</dbReference>
<protein>
    <recommendedName>
        <fullName evidence="3">DUF1642 domain-containing protein</fullName>
    </recommendedName>
</protein>